<dbReference type="InterPro" id="IPR046184">
    <property type="entry name" value="DUF6212"/>
</dbReference>
<sequence length="637" mass="66817">MSILHIRAADLPALMSGQPAVLASATLPGVEKLALPGLALWLLARREDRLLLQRHGAAQAEGPLVPLALPPAGALALLAANEAEVAPVAAWWQAASGQPAPLQIVADAAAALPDLLGRLLAELQDSQARAVQLERSLVETRLDYEETRIAIAAAARSLGHRPPAPLTLALALEASAERIGAAAEGERLFLRQPLARSLDGLAALAVHIGGISAATTGPLRLRIRGEESGRIVASWTVEMAEVTEGWLTLDLPTPLAPLRETAVLEISADVAGPHSLAFSLDQGWVPAEAAATPAGGEGQGRALALRIWTAGLGARFVVPAHWNWDEAGASLPLTGVPQAIAPAELAAARVLSGDWDGLQAKLNGAGTAALRLPRVSLGGADVLRLRWNLSGSAAQPLRLAAWALSPGQPVTRLEALSAQAAFSGWRDIVPGQEGALTLLLPLALGTQAQIVLAVECPDAAAEAQLQLTEASLLATRDPAVLRTLQREAAAELVPAEPPGPGLGRVELLQHLVSGRYQHFDLLLHEVTGGGQDWPQLRFKLAIAASGPLLEFRRAKGWPDAFARWPGTETDQFGPVLRVRQPQLREFRDGLAHPRDAALAATLLALLEQIAEEAGRLASLDAEAATGWREAALALRDA</sequence>
<name>A0ABV7BUY0_9PROT</name>
<dbReference type="EMBL" id="JBHRSB010000003">
    <property type="protein sequence ID" value="MFC3000504.1"/>
    <property type="molecule type" value="Genomic_DNA"/>
</dbReference>
<dbReference type="RefSeq" id="WP_216836597.1">
    <property type="nucleotide sequence ID" value="NZ_JAFNJS010000003.1"/>
</dbReference>
<proteinExistence type="predicted"/>
<evidence type="ECO:0000256" key="1">
    <source>
        <dbReference type="SAM" id="Coils"/>
    </source>
</evidence>
<gene>
    <name evidence="2" type="ORF">ACFOD3_11410</name>
</gene>
<feature type="coiled-coil region" evidence="1">
    <location>
        <begin position="116"/>
        <end position="143"/>
    </location>
</feature>
<keyword evidence="1" id="KW-0175">Coiled coil</keyword>
<dbReference type="Pfam" id="PF19717">
    <property type="entry name" value="DUF6212"/>
    <property type="match status" value="1"/>
</dbReference>
<reference evidence="3" key="1">
    <citation type="journal article" date="2019" name="Int. J. Syst. Evol. Microbiol.">
        <title>The Global Catalogue of Microorganisms (GCM) 10K type strain sequencing project: providing services to taxonomists for standard genome sequencing and annotation.</title>
        <authorList>
            <consortium name="The Broad Institute Genomics Platform"/>
            <consortium name="The Broad Institute Genome Sequencing Center for Infectious Disease"/>
            <person name="Wu L."/>
            <person name="Ma J."/>
        </authorList>
    </citation>
    <scope>NUCLEOTIDE SEQUENCE [LARGE SCALE GENOMIC DNA]</scope>
    <source>
        <strain evidence="3">CGMCC 1.16855</strain>
    </source>
</reference>
<evidence type="ECO:0000313" key="3">
    <source>
        <dbReference type="Proteomes" id="UP001595420"/>
    </source>
</evidence>
<keyword evidence="3" id="KW-1185">Reference proteome</keyword>
<evidence type="ECO:0000313" key="2">
    <source>
        <dbReference type="EMBL" id="MFC3000504.1"/>
    </source>
</evidence>
<accession>A0ABV7BUY0</accession>
<protein>
    <submittedName>
        <fullName evidence="2">DUF6212 domain-containing protein</fullName>
    </submittedName>
</protein>
<dbReference type="Proteomes" id="UP001595420">
    <property type="component" value="Unassembled WGS sequence"/>
</dbReference>
<organism evidence="2 3">
    <name type="scientific">Falsiroseomonas tokyonensis</name>
    <dbReference type="NCBI Taxonomy" id="430521"/>
    <lineage>
        <taxon>Bacteria</taxon>
        <taxon>Pseudomonadati</taxon>
        <taxon>Pseudomonadota</taxon>
        <taxon>Alphaproteobacteria</taxon>
        <taxon>Acetobacterales</taxon>
        <taxon>Roseomonadaceae</taxon>
        <taxon>Falsiroseomonas</taxon>
    </lineage>
</organism>
<comment type="caution">
    <text evidence="2">The sequence shown here is derived from an EMBL/GenBank/DDBJ whole genome shotgun (WGS) entry which is preliminary data.</text>
</comment>